<reference evidence="2" key="1">
    <citation type="journal article" date="2020" name="Nature">
        <title>Giant virus diversity and host interactions through global metagenomics.</title>
        <authorList>
            <person name="Schulz F."/>
            <person name="Roux S."/>
            <person name="Paez-Espino D."/>
            <person name="Jungbluth S."/>
            <person name="Walsh D.A."/>
            <person name="Denef V.J."/>
            <person name="McMahon K.D."/>
            <person name="Konstantinidis K.T."/>
            <person name="Eloe-Fadrosh E.A."/>
            <person name="Kyrpides N.C."/>
            <person name="Woyke T."/>
        </authorList>
    </citation>
    <scope>NUCLEOTIDE SEQUENCE</scope>
    <source>
        <strain evidence="2">GVMAG-M-3300025880-75</strain>
    </source>
</reference>
<organism evidence="2">
    <name type="scientific">viral metagenome</name>
    <dbReference type="NCBI Taxonomy" id="1070528"/>
    <lineage>
        <taxon>unclassified sequences</taxon>
        <taxon>metagenomes</taxon>
        <taxon>organismal metagenomes</taxon>
    </lineage>
</organism>
<name>A0A6C0J999_9ZZZZ</name>
<evidence type="ECO:0000313" key="2">
    <source>
        <dbReference type="EMBL" id="QHU02209.1"/>
    </source>
</evidence>
<keyword evidence="1" id="KW-0812">Transmembrane</keyword>
<dbReference type="AlphaFoldDB" id="A0A6C0J999"/>
<accession>A0A6C0J999</accession>
<dbReference type="EMBL" id="MN740355">
    <property type="protein sequence ID" value="QHU02209.1"/>
    <property type="molecule type" value="Genomic_DNA"/>
</dbReference>
<evidence type="ECO:0000256" key="1">
    <source>
        <dbReference type="SAM" id="Phobius"/>
    </source>
</evidence>
<keyword evidence="1" id="KW-1133">Transmembrane helix</keyword>
<protein>
    <submittedName>
        <fullName evidence="2">Uncharacterized protein</fullName>
    </submittedName>
</protein>
<feature type="transmembrane region" description="Helical" evidence="1">
    <location>
        <begin position="21"/>
        <end position="43"/>
    </location>
</feature>
<keyword evidence="1" id="KW-0472">Membrane</keyword>
<proteinExistence type="predicted"/>
<sequence length="95" mass="11219">MNHLLMMILKYKKIKNNTNMYMMFINVPIFITSLAIGLFLAYITMPPTQVIYVYPNPENEHKISFKDKADNCFHFKSTEVTCPDDASKIRYYNIQ</sequence>